<keyword evidence="4" id="KW-1003">Cell membrane</keyword>
<feature type="transmembrane region" description="Helical" evidence="32">
    <location>
        <begin position="237"/>
        <end position="257"/>
    </location>
</feature>
<evidence type="ECO:0000256" key="7">
    <source>
        <dbReference type="ARBA" id="ARBA00022989"/>
    </source>
</evidence>
<evidence type="ECO:0000256" key="25">
    <source>
        <dbReference type="ARBA" id="ARBA00052405"/>
    </source>
</evidence>
<sequence length="381" mass="42164">MKMNSTYEEDLSKTSWNTFPDGNMTPALNVTLDWMGGPTGKIIDQAINIISSLVLCLTMVSLGCTMELSKIKSHVLKPKGVLIAMFAQYGIMPLTAFGLTKLFRLSSIESLAVLICGCCPGGTLSNILSLALDGDMNLSIAMTTFSTVLALGMMPLLLYLYCKGMSFIHKVPYKGITITLALILIPCGFGIFLNYKFPKHSKTITKVGLLIVLLLVVIIGVLSGISNRISLWSLVSAQLMGTSALMPMIGYSLGYILSSLFRLSERCKRTISMETGCQNVQLCTTILKVTFPPEDIGILYLFPLIFLLFQITEAFIFIVIYRAYERIKKSAGKMFQCIYVPVQNTVEHVTLSESENPNSAMFFNKTESSIRIHRRQRRSCA</sequence>
<evidence type="ECO:0000256" key="14">
    <source>
        <dbReference type="ARBA" id="ARBA00034215"/>
    </source>
</evidence>
<evidence type="ECO:0000256" key="20">
    <source>
        <dbReference type="ARBA" id="ARBA00048327"/>
    </source>
</evidence>
<evidence type="ECO:0000256" key="16">
    <source>
        <dbReference type="ARBA" id="ARBA00047311"/>
    </source>
</evidence>
<evidence type="ECO:0000256" key="31">
    <source>
        <dbReference type="ARBA" id="ARBA00082917"/>
    </source>
</evidence>
<feature type="transmembrane region" description="Helical" evidence="32">
    <location>
        <begin position="207"/>
        <end position="225"/>
    </location>
</feature>
<keyword evidence="6" id="KW-0769">Symport</keyword>
<evidence type="ECO:0000256" key="11">
    <source>
        <dbReference type="ARBA" id="ARBA00023136"/>
    </source>
</evidence>
<proteinExistence type="inferred from homology"/>
<feature type="transmembrane region" description="Helical" evidence="32">
    <location>
        <begin position="80"/>
        <end position="99"/>
    </location>
</feature>
<reference evidence="34" key="3">
    <citation type="journal article" date="2014" name="Nature">
        <title>Elephant shark genome provides unique insights into gnathostome evolution.</title>
        <authorList>
            <consortium name="International Elephant Shark Genome Sequencing Consortium"/>
            <person name="Venkatesh B."/>
            <person name="Lee A.P."/>
            <person name="Ravi V."/>
            <person name="Maurya A.K."/>
            <person name="Lian M.M."/>
            <person name="Swann J.B."/>
            <person name="Ohta Y."/>
            <person name="Flajnik M.F."/>
            <person name="Sutoh Y."/>
            <person name="Kasahara M."/>
            <person name="Hoon S."/>
            <person name="Gangu V."/>
            <person name="Roy S.W."/>
            <person name="Irimia M."/>
            <person name="Korzh V."/>
            <person name="Kondrychyn I."/>
            <person name="Lim Z.W."/>
            <person name="Tay B.H."/>
            <person name="Tohari S."/>
            <person name="Kong K.W."/>
            <person name="Ho S."/>
            <person name="Lorente-Galdos B."/>
            <person name="Quilez J."/>
            <person name="Marques-Bonet T."/>
            <person name="Raney B.J."/>
            <person name="Ingham P.W."/>
            <person name="Tay A."/>
            <person name="Hillier L.W."/>
            <person name="Minx P."/>
            <person name="Boehm T."/>
            <person name="Wilson R.K."/>
            <person name="Brenner S."/>
            <person name="Warren W.C."/>
        </authorList>
    </citation>
    <scope>NUCLEOTIDE SEQUENCE [LARGE SCALE GENOMIC DNA]</scope>
</reference>
<evidence type="ECO:0000256" key="9">
    <source>
        <dbReference type="ARBA" id="ARBA00023055"/>
    </source>
</evidence>
<evidence type="ECO:0000256" key="3">
    <source>
        <dbReference type="ARBA" id="ARBA00022448"/>
    </source>
</evidence>
<comment type="catalytic activity">
    <reaction evidence="16">
        <text>tauroallocholate(out) + 2 Na(+)(out) = tauroallocholate(in) + 2 Na(+)(in)</text>
        <dbReference type="Rhea" id="RHEA:51840"/>
        <dbReference type="ChEBI" id="CHEBI:29101"/>
        <dbReference type="ChEBI" id="CHEBI:191406"/>
    </reaction>
</comment>
<dbReference type="GO" id="GO:0005886">
    <property type="term" value="C:plasma membrane"/>
    <property type="evidence" value="ECO:0007669"/>
    <property type="project" value="UniProtKB-SubCell"/>
</dbReference>
<comment type="catalytic activity">
    <reaction evidence="23">
        <text>taurohyocholate(out) + 2 Na(+)(out) = taurohyocholate(in) + 2 Na(+)(in)</text>
        <dbReference type="Rhea" id="RHEA:72171"/>
        <dbReference type="ChEBI" id="CHEBI:29101"/>
        <dbReference type="ChEBI" id="CHEBI:58874"/>
    </reaction>
</comment>
<reference evidence="33" key="5">
    <citation type="submission" date="2025-09" db="UniProtKB">
        <authorList>
            <consortium name="Ensembl"/>
        </authorList>
    </citation>
    <scope>IDENTIFICATION</scope>
</reference>
<keyword evidence="12" id="KW-0325">Glycoprotein</keyword>
<dbReference type="InterPro" id="IPR004710">
    <property type="entry name" value="Bilac:Na_transpt"/>
</dbReference>
<feature type="transmembrane region" description="Helical" evidence="32">
    <location>
        <begin position="173"/>
        <end position="195"/>
    </location>
</feature>
<comment type="catalytic activity">
    <reaction evidence="20">
        <text>taurocholate(out) + 2 Na(+)(out) = taurocholate(in) + 2 Na(+)(in)</text>
        <dbReference type="Rhea" id="RHEA:71875"/>
        <dbReference type="ChEBI" id="CHEBI:29101"/>
        <dbReference type="ChEBI" id="CHEBI:36257"/>
    </reaction>
</comment>
<keyword evidence="7 32" id="KW-1133">Transmembrane helix</keyword>
<accession>A0A4W3JND5</accession>
<keyword evidence="11 32" id="KW-0472">Membrane</keyword>
<reference evidence="34" key="1">
    <citation type="journal article" date="2006" name="Science">
        <title>Ancient noncoding elements conserved in the human genome.</title>
        <authorList>
            <person name="Venkatesh B."/>
            <person name="Kirkness E.F."/>
            <person name="Loh Y.H."/>
            <person name="Halpern A.L."/>
            <person name="Lee A.P."/>
            <person name="Johnson J."/>
            <person name="Dandona N."/>
            <person name="Viswanathan L.D."/>
            <person name="Tay A."/>
            <person name="Venter J.C."/>
            <person name="Strausberg R.L."/>
            <person name="Brenner S."/>
        </authorList>
    </citation>
    <scope>NUCLEOTIDE SEQUENCE [LARGE SCALE GENOMIC DNA]</scope>
</reference>
<evidence type="ECO:0000256" key="30">
    <source>
        <dbReference type="ARBA" id="ARBA00078029"/>
    </source>
</evidence>
<comment type="catalytic activity">
    <reaction evidence="24">
        <text>taurohyodeoxycholate(out) + 2 Na(+)(out) = taurohyodeoxycholate(in) + 2 Na(+)(in)</text>
        <dbReference type="Rhea" id="RHEA:72167"/>
        <dbReference type="ChEBI" id="CHEBI:29101"/>
        <dbReference type="ChEBI" id="CHEBI:191407"/>
    </reaction>
</comment>
<comment type="catalytic activity">
    <reaction evidence="22">
        <text>tauronorcholate(out) + 2 Na(+)(out) = tauronorcholate(in) + 2 Na(+)(in)</text>
        <dbReference type="Rhea" id="RHEA:71915"/>
        <dbReference type="ChEBI" id="CHEBI:29101"/>
        <dbReference type="ChEBI" id="CHEBI:191405"/>
    </reaction>
</comment>
<evidence type="ECO:0000256" key="32">
    <source>
        <dbReference type="SAM" id="Phobius"/>
    </source>
</evidence>
<keyword evidence="9" id="KW-0445">Lipid transport</keyword>
<feature type="transmembrane region" description="Helical" evidence="32">
    <location>
        <begin position="111"/>
        <end position="132"/>
    </location>
</feature>
<dbReference type="AlphaFoldDB" id="A0A4W3JND5"/>
<dbReference type="Ensembl" id="ENSCMIT00000045679.1">
    <property type="protein sequence ID" value="ENSCMIP00000045034.1"/>
    <property type="gene ID" value="ENSCMIG00000018604.1"/>
</dbReference>
<comment type="catalytic activity">
    <reaction evidence="18">
        <text>taurodeoxycholate(out) + 2 Na(+)(out) = taurodeoxycholate(in) + 2 Na(+)(in)</text>
        <dbReference type="Rhea" id="RHEA:72087"/>
        <dbReference type="ChEBI" id="CHEBI:29101"/>
        <dbReference type="ChEBI" id="CHEBI:36261"/>
    </reaction>
</comment>
<comment type="catalytic activity">
    <reaction evidence="21">
        <text>taurochenodeoxycholate(out) + 2 Na(+)(out) = taurochenodeoxycholate(in) + 2 Na(+)(in)</text>
        <dbReference type="Rhea" id="RHEA:71923"/>
        <dbReference type="ChEBI" id="CHEBI:9407"/>
        <dbReference type="ChEBI" id="CHEBI:29101"/>
    </reaction>
</comment>
<evidence type="ECO:0000256" key="5">
    <source>
        <dbReference type="ARBA" id="ARBA00022692"/>
    </source>
</evidence>
<comment type="subcellular location">
    <subcellularLocation>
        <location evidence="1">Cell membrane</location>
        <topology evidence="1">Multi-pass membrane protein</topology>
    </subcellularLocation>
</comment>
<dbReference type="GeneTree" id="ENSGT00950000182808"/>
<dbReference type="GO" id="GO:0008508">
    <property type="term" value="F:bile acid:sodium symporter activity"/>
    <property type="evidence" value="ECO:0007669"/>
    <property type="project" value="TreeGrafter"/>
</dbReference>
<evidence type="ECO:0000256" key="13">
    <source>
        <dbReference type="ARBA" id="ARBA00023201"/>
    </source>
</evidence>
<keyword evidence="34" id="KW-1185">Reference proteome</keyword>
<organism evidence="33 34">
    <name type="scientific">Callorhinchus milii</name>
    <name type="common">Ghost shark</name>
    <dbReference type="NCBI Taxonomy" id="7868"/>
    <lineage>
        <taxon>Eukaryota</taxon>
        <taxon>Metazoa</taxon>
        <taxon>Chordata</taxon>
        <taxon>Craniata</taxon>
        <taxon>Vertebrata</taxon>
        <taxon>Chondrichthyes</taxon>
        <taxon>Holocephali</taxon>
        <taxon>Chimaeriformes</taxon>
        <taxon>Callorhinchidae</taxon>
        <taxon>Callorhinchus</taxon>
    </lineage>
</organism>
<evidence type="ECO:0000313" key="34">
    <source>
        <dbReference type="Proteomes" id="UP000314986"/>
    </source>
</evidence>
<evidence type="ECO:0000256" key="10">
    <source>
        <dbReference type="ARBA" id="ARBA00023065"/>
    </source>
</evidence>
<evidence type="ECO:0000256" key="28">
    <source>
        <dbReference type="ARBA" id="ARBA00075177"/>
    </source>
</evidence>
<evidence type="ECO:0000256" key="6">
    <source>
        <dbReference type="ARBA" id="ARBA00022847"/>
    </source>
</evidence>
<keyword evidence="10" id="KW-0406">Ion transport</keyword>
<evidence type="ECO:0000256" key="1">
    <source>
        <dbReference type="ARBA" id="ARBA00004651"/>
    </source>
</evidence>
<dbReference type="Proteomes" id="UP000314986">
    <property type="component" value="Unassembled WGS sequence"/>
</dbReference>
<feature type="transmembrane region" description="Helical" evidence="32">
    <location>
        <begin position="138"/>
        <end position="161"/>
    </location>
</feature>
<dbReference type="PANTHER" id="PTHR10361:SF40">
    <property type="entry name" value="HEPATIC SODIUM_BILE ACID COTRANSPORTER"/>
    <property type="match status" value="1"/>
</dbReference>
<comment type="catalytic activity">
    <reaction evidence="15">
        <text>cholate(out) + 2 Na(+)(out) = cholate(in) + 2 Na(+)(in)</text>
        <dbReference type="Rhea" id="RHEA:71911"/>
        <dbReference type="ChEBI" id="CHEBI:29101"/>
        <dbReference type="ChEBI" id="CHEBI:29747"/>
    </reaction>
</comment>
<evidence type="ECO:0000256" key="17">
    <source>
        <dbReference type="ARBA" id="ARBA00047596"/>
    </source>
</evidence>
<evidence type="ECO:0000313" key="33">
    <source>
        <dbReference type="Ensembl" id="ENSCMIP00000045034.1"/>
    </source>
</evidence>
<comment type="catalytic activity">
    <reaction evidence="25">
        <text>estrone 3-sulfate(out) + 2 Na(+)(out) = estrone 3-sulfate(in) + 2 Na(+)(in)</text>
        <dbReference type="Rhea" id="RHEA:71083"/>
        <dbReference type="ChEBI" id="CHEBI:29101"/>
        <dbReference type="ChEBI" id="CHEBI:60050"/>
    </reaction>
</comment>
<comment type="similarity">
    <text evidence="2">Belongs to the bile acid:sodium symporter (BASS) (TC 2.A.28) family.</text>
</comment>
<reference evidence="33" key="4">
    <citation type="submission" date="2025-08" db="UniProtKB">
        <authorList>
            <consortium name="Ensembl"/>
        </authorList>
    </citation>
    <scope>IDENTIFICATION</scope>
</reference>
<evidence type="ECO:0000256" key="23">
    <source>
        <dbReference type="ARBA" id="ARBA00051799"/>
    </source>
</evidence>
<dbReference type="PANTHER" id="PTHR10361">
    <property type="entry name" value="SODIUM-BILE ACID COTRANSPORTER"/>
    <property type="match status" value="1"/>
</dbReference>
<evidence type="ECO:0000256" key="2">
    <source>
        <dbReference type="ARBA" id="ARBA00006528"/>
    </source>
</evidence>
<evidence type="ECO:0000256" key="21">
    <source>
        <dbReference type="ARBA" id="ARBA00048338"/>
    </source>
</evidence>
<evidence type="ECO:0000256" key="29">
    <source>
        <dbReference type="ARBA" id="ARBA00075246"/>
    </source>
</evidence>
<keyword evidence="5 32" id="KW-0812">Transmembrane</keyword>
<protein>
    <recommendedName>
        <fullName evidence="27">Hepatic sodium/bile acid cotransporter</fullName>
    </recommendedName>
    <alternativeName>
        <fullName evidence="29">Na(+)/bile acid cotransporter</fullName>
    </alternativeName>
    <alternativeName>
        <fullName evidence="28">Na(+)/taurocholate transport protein</fullName>
    </alternativeName>
    <alternativeName>
        <fullName evidence="30">Sodium/taurocholate cotransporting polypeptide</fullName>
    </alternativeName>
    <alternativeName>
        <fullName evidence="31">Solute carrier family 10 member 1</fullName>
    </alternativeName>
</protein>
<evidence type="ECO:0000256" key="4">
    <source>
        <dbReference type="ARBA" id="ARBA00022475"/>
    </source>
</evidence>
<comment type="catalytic activity">
    <reaction evidence="19">
        <text>tauro-beta-muricholate(out) + 2 Na(+)(out) = tauro-beta-muricholate(in) + 2 Na(+)(in)</text>
        <dbReference type="Rhea" id="RHEA:72179"/>
        <dbReference type="ChEBI" id="CHEBI:29101"/>
        <dbReference type="ChEBI" id="CHEBI:133064"/>
    </reaction>
</comment>
<comment type="catalytic activity">
    <reaction evidence="17">
        <text>tauroursodeoxycholate(out) + 2 Na(+)(out) = tauroursodeoxycholate(in) + 2 Na(+)(in)</text>
        <dbReference type="Rhea" id="RHEA:71927"/>
        <dbReference type="ChEBI" id="CHEBI:29101"/>
        <dbReference type="ChEBI" id="CHEBI:132028"/>
    </reaction>
</comment>
<name>A0A4W3JND5_CALMI</name>
<dbReference type="Gene3D" id="1.20.1530.20">
    <property type="match status" value="1"/>
</dbReference>
<dbReference type="OMA" id="CYEKIKP"/>
<dbReference type="Pfam" id="PF01758">
    <property type="entry name" value="SBF"/>
    <property type="match status" value="1"/>
</dbReference>
<keyword evidence="3" id="KW-0813">Transport</keyword>
<evidence type="ECO:0000256" key="24">
    <source>
        <dbReference type="ARBA" id="ARBA00052374"/>
    </source>
</evidence>
<evidence type="ECO:0000256" key="27">
    <source>
        <dbReference type="ARBA" id="ARBA00073206"/>
    </source>
</evidence>
<evidence type="ECO:0000256" key="26">
    <source>
        <dbReference type="ARBA" id="ARBA00056510"/>
    </source>
</evidence>
<keyword evidence="13" id="KW-0739">Sodium transport</keyword>
<keyword evidence="8" id="KW-0915">Sodium</keyword>
<dbReference type="FunFam" id="1.20.1530.20:FF:000016">
    <property type="entry name" value="Solute carrier family 10 member 1"/>
    <property type="match status" value="1"/>
</dbReference>
<feature type="transmembrane region" description="Helical" evidence="32">
    <location>
        <begin position="46"/>
        <end position="68"/>
    </location>
</feature>
<evidence type="ECO:0000256" key="8">
    <source>
        <dbReference type="ARBA" id="ARBA00023053"/>
    </source>
</evidence>
<evidence type="ECO:0000256" key="15">
    <source>
        <dbReference type="ARBA" id="ARBA00034231"/>
    </source>
</evidence>
<dbReference type="InterPro" id="IPR002657">
    <property type="entry name" value="BilAc:Na_symport/Acr3"/>
</dbReference>
<dbReference type="STRING" id="7868.ENSCMIP00000045034"/>
<dbReference type="InterPro" id="IPR038770">
    <property type="entry name" value="Na+/solute_symporter_sf"/>
</dbReference>
<feature type="transmembrane region" description="Helical" evidence="32">
    <location>
        <begin position="298"/>
        <end position="324"/>
    </location>
</feature>
<comment type="catalytic activity">
    <reaction evidence="14">
        <text>glycocholate(out) + 2 Na(+)(out) = glycocholate(in) + 2 Na(+)(in)</text>
        <dbReference type="Rhea" id="RHEA:71935"/>
        <dbReference type="ChEBI" id="CHEBI:29101"/>
        <dbReference type="ChEBI" id="CHEBI:29746"/>
    </reaction>
</comment>
<dbReference type="InParanoid" id="A0A4W3JND5"/>
<reference evidence="34" key="2">
    <citation type="journal article" date="2007" name="PLoS Biol.">
        <title>Survey sequencing and comparative analysis of the elephant shark (Callorhinchus milii) genome.</title>
        <authorList>
            <person name="Venkatesh B."/>
            <person name="Kirkness E.F."/>
            <person name="Loh Y.H."/>
            <person name="Halpern A.L."/>
            <person name="Lee A.P."/>
            <person name="Johnson J."/>
            <person name="Dandona N."/>
            <person name="Viswanathan L.D."/>
            <person name="Tay A."/>
            <person name="Venter J.C."/>
            <person name="Strausberg R.L."/>
            <person name="Brenner S."/>
        </authorList>
    </citation>
    <scope>NUCLEOTIDE SEQUENCE [LARGE SCALE GENOMIC DNA]</scope>
</reference>
<comment type="function">
    <text evidence="26">As a major transporter of conjugated bile salts from plasma into the hepatocyte, it plays a key role in the enterohepatic circulation of bile salts necessary for the solubilization and absorption of dietary fat and fat-soluble vitamins. It is strictly dependent on the extracellular presence of sodium. It exhibits broad substrate specificity and transports various bile acids, such as taurocholate, cholate, as well as non-bile acid organic compounds, such as estrone sulfate. Works collaboratively with the ileal transporter (NTCP2), the organic solute transporter (OST), and the bile salt export pump (BSEP), to ensure efficacious biological recycling of bile acids during enterohepatic circulation.</text>
</comment>
<evidence type="ECO:0000256" key="12">
    <source>
        <dbReference type="ARBA" id="ARBA00023180"/>
    </source>
</evidence>
<evidence type="ECO:0000256" key="19">
    <source>
        <dbReference type="ARBA" id="ARBA00048013"/>
    </source>
</evidence>
<dbReference type="NCBIfam" id="TIGR00841">
    <property type="entry name" value="bass"/>
    <property type="match status" value="1"/>
</dbReference>
<evidence type="ECO:0000256" key="22">
    <source>
        <dbReference type="ARBA" id="ARBA00049276"/>
    </source>
</evidence>
<evidence type="ECO:0000256" key="18">
    <source>
        <dbReference type="ARBA" id="ARBA00047743"/>
    </source>
</evidence>
<gene>
    <name evidence="33" type="primary">slc10a1</name>
</gene>